<evidence type="ECO:0000256" key="2">
    <source>
        <dbReference type="SAM" id="MobiDB-lite"/>
    </source>
</evidence>
<feature type="coiled-coil region" evidence="1">
    <location>
        <begin position="114"/>
        <end position="141"/>
    </location>
</feature>
<evidence type="ECO:0000256" key="1">
    <source>
        <dbReference type="SAM" id="Coils"/>
    </source>
</evidence>
<evidence type="ECO:0000313" key="4">
    <source>
        <dbReference type="Proteomes" id="UP001324427"/>
    </source>
</evidence>
<protein>
    <submittedName>
        <fullName evidence="3">Uncharacterized protein</fullName>
    </submittedName>
</protein>
<dbReference type="Proteomes" id="UP001324427">
    <property type="component" value="Unassembled WGS sequence"/>
</dbReference>
<name>A0AAV9J7L4_9PEZI</name>
<feature type="region of interest" description="Disordered" evidence="2">
    <location>
        <begin position="366"/>
        <end position="388"/>
    </location>
</feature>
<dbReference type="AlphaFoldDB" id="A0AAV9J7L4"/>
<sequence>MLQRRDFASFNTEERCAAGVGRLSKKVRETVESLERGLKELEGEEEDYLEQVDDLEASDSGHARTIRHLKRKLQQTQTATEHHRSVLTAAQDKWYVGMRRLGIQEAEVLTTIVALSAQRGRERMQIDLDELERDLFALDQALPDEQRGRDLARNCGSVGEQDEEPRNEPKGQSEDTYSETHKQEQDPRDQTFRDREKAIVDYWQTWTDFDKHRSSYRQLLNMHQNGEDPGLDNWSPEWTREEFEVAFLLEGSRLSQSIDIAERCMDGWIKLATMTGMAPLPDQSRDFYQPGSFVYPASFEQEMIDAAPTDGIYQWGEGLPSDAVDFASEHAISESSYTEGVLENVGDVQPGDSVSCAAMDERDRKRLDAFGTGKPEAWSGSAGTRRPE</sequence>
<feature type="coiled-coil region" evidence="1">
    <location>
        <begin position="24"/>
        <end position="58"/>
    </location>
</feature>
<organism evidence="3 4">
    <name type="scientific">Oleoguttula mirabilis</name>
    <dbReference type="NCBI Taxonomy" id="1507867"/>
    <lineage>
        <taxon>Eukaryota</taxon>
        <taxon>Fungi</taxon>
        <taxon>Dikarya</taxon>
        <taxon>Ascomycota</taxon>
        <taxon>Pezizomycotina</taxon>
        <taxon>Dothideomycetes</taxon>
        <taxon>Dothideomycetidae</taxon>
        <taxon>Mycosphaerellales</taxon>
        <taxon>Teratosphaeriaceae</taxon>
        <taxon>Oleoguttula</taxon>
    </lineage>
</organism>
<proteinExistence type="predicted"/>
<reference evidence="3 4" key="1">
    <citation type="submission" date="2021-11" db="EMBL/GenBank/DDBJ databases">
        <title>Black yeast isolated from Biological Soil Crust.</title>
        <authorList>
            <person name="Kurbessoian T."/>
        </authorList>
    </citation>
    <scope>NUCLEOTIDE SEQUENCE [LARGE SCALE GENOMIC DNA]</scope>
    <source>
        <strain evidence="3 4">CCFEE 5522</strain>
    </source>
</reference>
<gene>
    <name evidence="3" type="ORF">LTR36_008945</name>
</gene>
<evidence type="ECO:0000313" key="3">
    <source>
        <dbReference type="EMBL" id="KAK4540730.1"/>
    </source>
</evidence>
<dbReference type="EMBL" id="JAVFHQ010000062">
    <property type="protein sequence ID" value="KAK4540730.1"/>
    <property type="molecule type" value="Genomic_DNA"/>
</dbReference>
<comment type="caution">
    <text evidence="3">The sequence shown here is derived from an EMBL/GenBank/DDBJ whole genome shotgun (WGS) entry which is preliminary data.</text>
</comment>
<keyword evidence="1" id="KW-0175">Coiled coil</keyword>
<feature type="compositionally biased region" description="Basic and acidic residues" evidence="2">
    <location>
        <begin position="164"/>
        <end position="193"/>
    </location>
</feature>
<feature type="region of interest" description="Disordered" evidence="2">
    <location>
        <begin position="147"/>
        <end position="193"/>
    </location>
</feature>
<accession>A0AAV9J7L4</accession>
<keyword evidence="4" id="KW-1185">Reference proteome</keyword>